<dbReference type="PANTHER" id="PTHR16052">
    <property type="entry name" value="TBCC DOMAIN-CONTAINING PROTEIN 1"/>
    <property type="match status" value="1"/>
</dbReference>
<feature type="region of interest" description="Disordered" evidence="3">
    <location>
        <begin position="211"/>
        <end position="231"/>
    </location>
</feature>
<reference evidence="5 6" key="1">
    <citation type="journal article" date="2020" name="G3 (Bethesda)">
        <title>Improved Reference Genome for Cyclotella cryptica CCMP332, a Model for Cell Wall Morphogenesis, Salinity Adaptation, and Lipid Production in Diatoms (Bacillariophyta).</title>
        <authorList>
            <person name="Roberts W.R."/>
            <person name="Downey K.M."/>
            <person name="Ruck E.C."/>
            <person name="Traller J.C."/>
            <person name="Alverson A.J."/>
        </authorList>
    </citation>
    <scope>NUCLEOTIDE SEQUENCE [LARGE SCALE GENOMIC DNA]</scope>
    <source>
        <strain evidence="5 6">CCMP332</strain>
    </source>
</reference>
<feature type="compositionally biased region" description="Polar residues" evidence="3">
    <location>
        <begin position="992"/>
        <end position="1009"/>
    </location>
</feature>
<feature type="region of interest" description="Disordered" evidence="3">
    <location>
        <begin position="394"/>
        <end position="436"/>
    </location>
</feature>
<feature type="compositionally biased region" description="Low complexity" evidence="3">
    <location>
        <begin position="212"/>
        <end position="231"/>
    </location>
</feature>
<feature type="compositionally biased region" description="Low complexity" evidence="3">
    <location>
        <begin position="406"/>
        <end position="419"/>
    </location>
</feature>
<feature type="compositionally biased region" description="Polar residues" evidence="3">
    <location>
        <begin position="420"/>
        <end position="432"/>
    </location>
</feature>
<proteinExistence type="inferred from homology"/>
<dbReference type="PROSITE" id="PS51329">
    <property type="entry name" value="C_CAP_COFACTOR_C"/>
    <property type="match status" value="1"/>
</dbReference>
<organism evidence="5 6">
    <name type="scientific">Cyclotella cryptica</name>
    <dbReference type="NCBI Taxonomy" id="29204"/>
    <lineage>
        <taxon>Eukaryota</taxon>
        <taxon>Sar</taxon>
        <taxon>Stramenopiles</taxon>
        <taxon>Ochrophyta</taxon>
        <taxon>Bacillariophyta</taxon>
        <taxon>Coscinodiscophyceae</taxon>
        <taxon>Thalassiosirophycidae</taxon>
        <taxon>Stephanodiscales</taxon>
        <taxon>Stephanodiscaceae</taxon>
        <taxon>Cyclotella</taxon>
    </lineage>
</organism>
<feature type="region of interest" description="Disordered" evidence="3">
    <location>
        <begin position="1"/>
        <end position="22"/>
    </location>
</feature>
<gene>
    <name evidence="5" type="ORF">HJC23_009271</name>
</gene>
<accession>A0ABD3Q5K8</accession>
<feature type="compositionally biased region" description="Polar residues" evidence="3">
    <location>
        <begin position="798"/>
        <end position="811"/>
    </location>
</feature>
<dbReference type="Proteomes" id="UP001516023">
    <property type="component" value="Unassembled WGS sequence"/>
</dbReference>
<evidence type="ECO:0000259" key="4">
    <source>
        <dbReference type="PROSITE" id="PS51329"/>
    </source>
</evidence>
<feature type="compositionally biased region" description="Gly residues" evidence="3">
    <location>
        <begin position="396"/>
        <end position="405"/>
    </location>
</feature>
<dbReference type="Gene3D" id="2.160.20.70">
    <property type="match status" value="1"/>
</dbReference>
<feature type="domain" description="C-CAP/cofactor C-like" evidence="4">
    <location>
        <begin position="787"/>
        <end position="935"/>
    </location>
</feature>
<keyword evidence="2" id="KW-0175">Coiled coil</keyword>
<feature type="region of interest" description="Disordered" evidence="3">
    <location>
        <begin position="472"/>
        <end position="499"/>
    </location>
</feature>
<dbReference type="InterPro" id="IPR016098">
    <property type="entry name" value="CAP/MinC_C"/>
</dbReference>
<protein>
    <recommendedName>
        <fullName evidence="4">C-CAP/cofactor C-like domain-containing protein</fullName>
    </recommendedName>
</protein>
<feature type="region of interest" description="Disordered" evidence="3">
    <location>
        <begin position="696"/>
        <end position="742"/>
    </location>
</feature>
<feature type="compositionally biased region" description="Low complexity" evidence="3">
    <location>
        <begin position="711"/>
        <end position="730"/>
    </location>
</feature>
<comment type="similarity">
    <text evidence="1">Belongs to the TBCC family.</text>
</comment>
<dbReference type="EMBL" id="JABMIG020000070">
    <property type="protein sequence ID" value="KAL3795558.1"/>
    <property type="molecule type" value="Genomic_DNA"/>
</dbReference>
<dbReference type="AlphaFoldDB" id="A0ABD3Q5K8"/>
<name>A0ABD3Q5K8_9STRA</name>
<feature type="region of interest" description="Disordered" evidence="3">
    <location>
        <begin position="1070"/>
        <end position="1108"/>
    </location>
</feature>
<evidence type="ECO:0000313" key="5">
    <source>
        <dbReference type="EMBL" id="KAL3795558.1"/>
    </source>
</evidence>
<dbReference type="PANTHER" id="PTHR16052:SF0">
    <property type="entry name" value="TBCC DOMAIN-CONTAINING PROTEIN 1"/>
    <property type="match status" value="1"/>
</dbReference>
<sequence>MRSSTSRFPENPNEGSHSHPHDEYLSFQSARVHHPHAALHQHQPHQGSPQYQLSSMTLASKPHPFSGAVLTPEHARSITPGAVLSLASALSLQAANSAQLFTELTSFHLCFEYNSFTSLSRIYFPKPTTAWIKFLTRLNHGLSKQSKGVLPPGEQNTNLFTGCGADILSPFLHASNNSNLLFPPSSPPSQSQNTHLLQLLQSSNVFQHVPQTPTTATSISTPSSSHSPAPSISANVNATSLLSMGPSMLSISETLETVGAWRIQYTVWITEAWSILKWSEPSAALFWEMATMYHTLYVASLSAAGGGSGSECRVRLLGMMSQGQASGGGGVVSTPGRGSDIINKAKGMGRGVSNFNTALRGSHNEGGFPQTYIPPILSCGSQSSMGSVKSVVESGGDVGGSGGGIPSSVEGSAVSSAASFTKQQQRVSNASNMKPARHSAKELPVWLISMFLLVHCEDQVFLRCTSAEDERRFSNAEGGGGSPGANSPRSLQHHTRPGEAENSLDFSTMLLHRSLSPRTRLHAGMHQNNAHCASFLLRHLRKFLLLCAVPRNSEACRAIAALAAQHSQSSEDRSLRSCLSTTLEELNIGQIEQRHREEHRKVGLNVQLTLEELDRLNLVLQAPSGGPVEEPPIAIGEHVLKCLAVEEMEARESSGGRSTAASLHRLSLMQNGLIAVGDAERILRKYLEEELATAQQELDGDDHDNSEDVTSKLSKLTLSSRTGTDSDSSRFQPLSPPRSRGFSVAESIATDANTLNDSSSYFKELSYRKLRSTTVLLEPNKDYGGPPSNAHNAETNSVVSLHSQTSSTNPHSSQQDKSQSDSSNECGRLHDLHVADCSDTNFYLLQPFEHATVAACTDCTIVIGAVAGLLHIVDCERTTITAAARRVVVSNSFDVVNYLFTPSPPLLVGDNKGCQFAPYNTYYEGLREDLLATGLAAALRSTIATGETPASPTRGGEGGVASPTAVLPALQCASNKWKGPVDLSKLEVPQLPNISTTSTAEGSPTNSVSPGADERALKSTADLAMQMPILLPASEFEILLVPVESEEARLRRKIMRQAEEEAIHEEEVVGDTAAEETNDTTTVYSNASSLTGDREKGDQASSRSEGPIESDYCRNLADILTLSPFHMPYDYERKAVAKAERVRALQQAMMELNEQQRASLQEELNRGFQEWLVASGNLRQILDLVHLEKRVAT</sequence>
<evidence type="ECO:0000313" key="6">
    <source>
        <dbReference type="Proteomes" id="UP001516023"/>
    </source>
</evidence>
<feature type="compositionally biased region" description="Low complexity" evidence="3">
    <location>
        <begin position="812"/>
        <end position="823"/>
    </location>
</feature>
<evidence type="ECO:0000256" key="2">
    <source>
        <dbReference type="SAM" id="Coils"/>
    </source>
</evidence>
<comment type="caution">
    <text evidence="5">The sequence shown here is derived from an EMBL/GenBank/DDBJ whole genome shotgun (WGS) entry which is preliminary data.</text>
</comment>
<dbReference type="Pfam" id="PF07986">
    <property type="entry name" value="TBCC"/>
    <property type="match status" value="1"/>
</dbReference>
<feature type="compositionally biased region" description="Acidic residues" evidence="3">
    <location>
        <begin position="698"/>
        <end position="707"/>
    </location>
</feature>
<keyword evidence="6" id="KW-1185">Reference proteome</keyword>
<feature type="region of interest" description="Disordered" evidence="3">
    <location>
        <begin position="992"/>
        <end position="1014"/>
    </location>
</feature>
<evidence type="ECO:0000256" key="3">
    <source>
        <dbReference type="SAM" id="MobiDB-lite"/>
    </source>
</evidence>
<feature type="region of interest" description="Disordered" evidence="3">
    <location>
        <begin position="798"/>
        <end position="825"/>
    </location>
</feature>
<evidence type="ECO:0000256" key="1">
    <source>
        <dbReference type="ARBA" id="ARBA00008848"/>
    </source>
</evidence>
<feature type="coiled-coil region" evidence="2">
    <location>
        <begin position="1135"/>
        <end position="1162"/>
    </location>
</feature>
<dbReference type="InterPro" id="IPR039589">
    <property type="entry name" value="TBCC1"/>
</dbReference>
<dbReference type="InterPro" id="IPR017901">
    <property type="entry name" value="C-CAP_CF_C-like"/>
</dbReference>
<dbReference type="InterPro" id="IPR012945">
    <property type="entry name" value="Tubulin-bd_cofactor_C_dom"/>
</dbReference>